<evidence type="ECO:0000256" key="2">
    <source>
        <dbReference type="ARBA" id="ARBA00023125"/>
    </source>
</evidence>
<dbReference type="Pfam" id="PF00440">
    <property type="entry name" value="TetR_N"/>
    <property type="match status" value="1"/>
</dbReference>
<evidence type="ECO:0000256" key="3">
    <source>
        <dbReference type="ARBA" id="ARBA00023163"/>
    </source>
</evidence>
<dbReference type="SUPFAM" id="SSF46689">
    <property type="entry name" value="Homeodomain-like"/>
    <property type="match status" value="1"/>
</dbReference>
<feature type="domain" description="HTH tetR-type" evidence="6">
    <location>
        <begin position="26"/>
        <end position="85"/>
    </location>
</feature>
<evidence type="ECO:0000256" key="1">
    <source>
        <dbReference type="ARBA" id="ARBA00023015"/>
    </source>
</evidence>
<sequence length="307" mass="33320">MPVQPSRNPPSSASEPPVRGQRADARHNRARLLRAAREAYALNGTDVPSSTIARRAGVGAATLYRHFPTRGSLIAAAFSEQFSECVAALDEALRDDDPGRGLCSALTKVCRMQAEDRGFSAAFLEESPDDPDLHREHARAEAGLAQLVQRAKNTGQSRKDFDPSDVTLLLLANSGVVRQSPEASLAASRRLLAYFLQSCRATDGAPPLPQPAPPRRRLRAATPNRLTGDFRRGARPHARRLPVCAPANQDQHRRDFGSDATSTARPAEHRPDRGSWKHLRQRSLAILGLGTPSGAEGLHGGRHDWVA</sequence>
<dbReference type="InterPro" id="IPR001647">
    <property type="entry name" value="HTH_TetR"/>
</dbReference>
<dbReference type="Pfam" id="PF21597">
    <property type="entry name" value="TetR_C_43"/>
    <property type="match status" value="1"/>
</dbReference>
<dbReference type="InterPro" id="IPR050109">
    <property type="entry name" value="HTH-type_TetR-like_transc_reg"/>
</dbReference>
<dbReference type="PANTHER" id="PTHR30055:SF234">
    <property type="entry name" value="HTH-TYPE TRANSCRIPTIONAL REGULATOR BETI"/>
    <property type="match status" value="1"/>
</dbReference>
<dbReference type="PANTHER" id="PTHR30055">
    <property type="entry name" value="HTH-TYPE TRANSCRIPTIONAL REGULATOR RUTR"/>
    <property type="match status" value="1"/>
</dbReference>
<dbReference type="SUPFAM" id="SSF48498">
    <property type="entry name" value="Tetracyclin repressor-like, C-terminal domain"/>
    <property type="match status" value="1"/>
</dbReference>
<evidence type="ECO:0000313" key="7">
    <source>
        <dbReference type="EMBL" id="MDP9868975.1"/>
    </source>
</evidence>
<evidence type="ECO:0000256" key="5">
    <source>
        <dbReference type="SAM" id="MobiDB-lite"/>
    </source>
</evidence>
<reference evidence="7 8" key="1">
    <citation type="submission" date="2023-07" db="EMBL/GenBank/DDBJ databases">
        <title>Sequencing the genomes of 1000 actinobacteria strains.</title>
        <authorList>
            <person name="Klenk H.-P."/>
        </authorList>
    </citation>
    <scope>NUCLEOTIDE SEQUENCE [LARGE SCALE GENOMIC DNA]</scope>
    <source>
        <strain evidence="7 8">DSM 44109</strain>
    </source>
</reference>
<feature type="region of interest" description="Disordered" evidence="5">
    <location>
        <begin position="1"/>
        <end position="26"/>
    </location>
</feature>
<dbReference type="InterPro" id="IPR009057">
    <property type="entry name" value="Homeodomain-like_sf"/>
</dbReference>
<dbReference type="RefSeq" id="WP_306872377.1">
    <property type="nucleotide sequence ID" value="NZ_JAUSRB010000002.1"/>
</dbReference>
<dbReference type="EMBL" id="JAUSRB010000002">
    <property type="protein sequence ID" value="MDP9868975.1"/>
    <property type="molecule type" value="Genomic_DNA"/>
</dbReference>
<keyword evidence="2 4" id="KW-0238">DNA-binding</keyword>
<feature type="region of interest" description="Disordered" evidence="5">
    <location>
        <begin position="245"/>
        <end position="275"/>
    </location>
</feature>
<dbReference type="PROSITE" id="PS50977">
    <property type="entry name" value="HTH_TETR_2"/>
    <property type="match status" value="1"/>
</dbReference>
<feature type="DNA-binding region" description="H-T-H motif" evidence="4">
    <location>
        <begin position="48"/>
        <end position="67"/>
    </location>
</feature>
<organism evidence="7 8">
    <name type="scientific">Streptosporangium brasiliense</name>
    <dbReference type="NCBI Taxonomy" id="47480"/>
    <lineage>
        <taxon>Bacteria</taxon>
        <taxon>Bacillati</taxon>
        <taxon>Actinomycetota</taxon>
        <taxon>Actinomycetes</taxon>
        <taxon>Streptosporangiales</taxon>
        <taxon>Streptosporangiaceae</taxon>
        <taxon>Streptosporangium</taxon>
    </lineage>
</organism>
<evidence type="ECO:0000256" key="4">
    <source>
        <dbReference type="PROSITE-ProRule" id="PRU00335"/>
    </source>
</evidence>
<feature type="compositionally biased region" description="Polar residues" evidence="5">
    <location>
        <begin position="1"/>
        <end position="14"/>
    </location>
</feature>
<dbReference type="InterPro" id="IPR036271">
    <property type="entry name" value="Tet_transcr_reg_TetR-rel_C_sf"/>
</dbReference>
<dbReference type="InterPro" id="IPR049445">
    <property type="entry name" value="TetR_SbtR-like_C"/>
</dbReference>
<keyword evidence="1" id="KW-0805">Transcription regulation</keyword>
<evidence type="ECO:0000313" key="8">
    <source>
        <dbReference type="Proteomes" id="UP001230426"/>
    </source>
</evidence>
<protein>
    <submittedName>
        <fullName evidence="7">AcrR family transcriptional regulator</fullName>
    </submittedName>
</protein>
<accession>A0ABT9RKW9</accession>
<dbReference type="PRINTS" id="PR00455">
    <property type="entry name" value="HTHTETR"/>
</dbReference>
<feature type="compositionally biased region" description="Basic and acidic residues" evidence="5">
    <location>
        <begin position="266"/>
        <end position="275"/>
    </location>
</feature>
<keyword evidence="8" id="KW-1185">Reference proteome</keyword>
<comment type="caution">
    <text evidence="7">The sequence shown here is derived from an EMBL/GenBank/DDBJ whole genome shotgun (WGS) entry which is preliminary data.</text>
</comment>
<evidence type="ECO:0000259" key="6">
    <source>
        <dbReference type="PROSITE" id="PS50977"/>
    </source>
</evidence>
<dbReference type="Proteomes" id="UP001230426">
    <property type="component" value="Unassembled WGS sequence"/>
</dbReference>
<keyword evidence="3" id="KW-0804">Transcription</keyword>
<dbReference type="Gene3D" id="1.10.357.10">
    <property type="entry name" value="Tetracycline Repressor, domain 2"/>
    <property type="match status" value="1"/>
</dbReference>
<proteinExistence type="predicted"/>
<gene>
    <name evidence="7" type="ORF">J2S55_008241</name>
</gene>
<name>A0ABT9RKW9_9ACTN</name>